<evidence type="ECO:0000313" key="6">
    <source>
        <dbReference type="EMBL" id="MFC5505885.1"/>
    </source>
</evidence>
<dbReference type="RefSeq" id="WP_066719009.1">
    <property type="nucleotide sequence ID" value="NZ_JBHSLU010000026.1"/>
</dbReference>
<comment type="caution">
    <text evidence="6">The sequence shown here is derived from an EMBL/GenBank/DDBJ whole genome shotgun (WGS) entry which is preliminary data.</text>
</comment>
<dbReference type="SUPFAM" id="SSF46785">
    <property type="entry name" value="Winged helix' DNA-binding domain"/>
    <property type="match status" value="1"/>
</dbReference>
<proteinExistence type="inferred from homology"/>
<organism evidence="6 7">
    <name type="scientific">Bosea massiliensis</name>
    <dbReference type="NCBI Taxonomy" id="151419"/>
    <lineage>
        <taxon>Bacteria</taxon>
        <taxon>Pseudomonadati</taxon>
        <taxon>Pseudomonadota</taxon>
        <taxon>Alphaproteobacteria</taxon>
        <taxon>Hyphomicrobiales</taxon>
        <taxon>Boseaceae</taxon>
        <taxon>Bosea</taxon>
    </lineage>
</organism>
<evidence type="ECO:0000313" key="7">
    <source>
        <dbReference type="Proteomes" id="UP001596060"/>
    </source>
</evidence>
<dbReference type="PANTHER" id="PTHR30537:SF74">
    <property type="entry name" value="HTH-TYPE TRANSCRIPTIONAL REGULATOR TRPI"/>
    <property type="match status" value="1"/>
</dbReference>
<dbReference type="Pfam" id="PF00126">
    <property type="entry name" value="HTH_1"/>
    <property type="match status" value="1"/>
</dbReference>
<comment type="similarity">
    <text evidence="1">Belongs to the LysR transcriptional regulatory family.</text>
</comment>
<dbReference type="SUPFAM" id="SSF53850">
    <property type="entry name" value="Periplasmic binding protein-like II"/>
    <property type="match status" value="1"/>
</dbReference>
<reference evidence="7" key="1">
    <citation type="journal article" date="2019" name="Int. J. Syst. Evol. Microbiol.">
        <title>The Global Catalogue of Microorganisms (GCM) 10K type strain sequencing project: providing services to taxonomists for standard genome sequencing and annotation.</title>
        <authorList>
            <consortium name="The Broad Institute Genomics Platform"/>
            <consortium name="The Broad Institute Genome Sequencing Center for Infectious Disease"/>
            <person name="Wu L."/>
            <person name="Ma J."/>
        </authorList>
    </citation>
    <scope>NUCLEOTIDE SEQUENCE [LARGE SCALE GENOMIC DNA]</scope>
    <source>
        <strain evidence="7">CCUG 43117</strain>
    </source>
</reference>
<dbReference type="PANTHER" id="PTHR30537">
    <property type="entry name" value="HTH-TYPE TRANSCRIPTIONAL REGULATOR"/>
    <property type="match status" value="1"/>
</dbReference>
<dbReference type="InterPro" id="IPR036388">
    <property type="entry name" value="WH-like_DNA-bd_sf"/>
</dbReference>
<accession>A0ABW0P080</accession>
<sequence length="296" mass="31895">MAVKPPRPRLPSLKALRAFEAAARLESFTEAAAELGVTPGAVTQQIRQLEAALGLSLFRRLPQGVVPTVAAREVLPRLTRGFDILAQAAQSLRESESQRALTIAALPCIAQLWLSPRLPALQRTWPDLQVSISAMEAPPDPRREPHDLSIFYREPGSGPQALTLAGEDAILPVCAPELAERLGSTADLAGQTLLHDAVWHNDWARWLAHAGAPRGLDATRGPRFSLYSLALDAALTGSGILMGRLSLVAPLLAQGRLVAPLRPPLLLSERLTVTPATTEHPHPRHAEIAAWLVAQE</sequence>
<dbReference type="Gene3D" id="3.40.190.10">
    <property type="entry name" value="Periplasmic binding protein-like II"/>
    <property type="match status" value="2"/>
</dbReference>
<dbReference type="Pfam" id="PF03466">
    <property type="entry name" value="LysR_substrate"/>
    <property type="match status" value="1"/>
</dbReference>
<dbReference type="PROSITE" id="PS50931">
    <property type="entry name" value="HTH_LYSR"/>
    <property type="match status" value="1"/>
</dbReference>
<dbReference type="InterPro" id="IPR005119">
    <property type="entry name" value="LysR_subst-bd"/>
</dbReference>
<keyword evidence="7" id="KW-1185">Reference proteome</keyword>
<dbReference type="Proteomes" id="UP001596060">
    <property type="component" value="Unassembled WGS sequence"/>
</dbReference>
<keyword evidence="4" id="KW-0804">Transcription</keyword>
<gene>
    <name evidence="6" type="ORF">ACFPN9_11505</name>
</gene>
<evidence type="ECO:0000256" key="2">
    <source>
        <dbReference type="ARBA" id="ARBA00023015"/>
    </source>
</evidence>
<feature type="domain" description="HTH lysR-type" evidence="5">
    <location>
        <begin position="11"/>
        <end position="68"/>
    </location>
</feature>
<protein>
    <submittedName>
        <fullName evidence="6">LysR substrate-binding domain-containing protein</fullName>
    </submittedName>
</protein>
<dbReference type="InterPro" id="IPR036390">
    <property type="entry name" value="WH_DNA-bd_sf"/>
</dbReference>
<evidence type="ECO:0000256" key="3">
    <source>
        <dbReference type="ARBA" id="ARBA00023125"/>
    </source>
</evidence>
<keyword evidence="3" id="KW-0238">DNA-binding</keyword>
<evidence type="ECO:0000259" key="5">
    <source>
        <dbReference type="PROSITE" id="PS50931"/>
    </source>
</evidence>
<dbReference type="EMBL" id="JBHSLU010000026">
    <property type="protein sequence ID" value="MFC5505885.1"/>
    <property type="molecule type" value="Genomic_DNA"/>
</dbReference>
<dbReference type="Gene3D" id="1.10.10.10">
    <property type="entry name" value="Winged helix-like DNA-binding domain superfamily/Winged helix DNA-binding domain"/>
    <property type="match status" value="1"/>
</dbReference>
<dbReference type="InterPro" id="IPR058163">
    <property type="entry name" value="LysR-type_TF_proteobact-type"/>
</dbReference>
<name>A0ABW0P080_9HYPH</name>
<dbReference type="InterPro" id="IPR000847">
    <property type="entry name" value="LysR_HTH_N"/>
</dbReference>
<keyword evidence="2" id="KW-0805">Transcription regulation</keyword>
<dbReference type="PRINTS" id="PR00039">
    <property type="entry name" value="HTHLYSR"/>
</dbReference>
<evidence type="ECO:0000256" key="4">
    <source>
        <dbReference type="ARBA" id="ARBA00023163"/>
    </source>
</evidence>
<evidence type="ECO:0000256" key="1">
    <source>
        <dbReference type="ARBA" id="ARBA00009437"/>
    </source>
</evidence>